<evidence type="ECO:0000313" key="4">
    <source>
        <dbReference type="Proteomes" id="UP001296873"/>
    </source>
</evidence>
<dbReference type="RefSeq" id="WP_200340187.1">
    <property type="nucleotide sequence ID" value="NZ_NRRL01000015.1"/>
</dbReference>
<dbReference type="PANTHER" id="PTHR43546">
    <property type="entry name" value="UPF0173 METAL-DEPENDENT HYDROLASE MJ1163-RELATED"/>
    <property type="match status" value="1"/>
</dbReference>
<evidence type="ECO:0000313" key="3">
    <source>
        <dbReference type="EMBL" id="MBK1668022.1"/>
    </source>
</evidence>
<dbReference type="Proteomes" id="UP001296873">
    <property type="component" value="Unassembled WGS sequence"/>
</dbReference>
<dbReference type="SMART" id="SM00849">
    <property type="entry name" value="Lactamase_B"/>
    <property type="match status" value="1"/>
</dbReference>
<name>A0ABS1DC33_9PROT</name>
<dbReference type="PANTHER" id="PTHR43546:SF3">
    <property type="entry name" value="UPF0173 METAL-DEPENDENT HYDROLASE MJ1163"/>
    <property type="match status" value="1"/>
</dbReference>
<dbReference type="GO" id="GO:0016787">
    <property type="term" value="F:hydrolase activity"/>
    <property type="evidence" value="ECO:0007669"/>
    <property type="project" value="UniProtKB-KW"/>
</dbReference>
<keyword evidence="4" id="KW-1185">Reference proteome</keyword>
<feature type="domain" description="Metallo-beta-lactamase" evidence="2">
    <location>
        <begin position="37"/>
        <end position="239"/>
    </location>
</feature>
<gene>
    <name evidence="3" type="ORF">CKO28_08230</name>
</gene>
<feature type="signal peptide" evidence="1">
    <location>
        <begin position="1"/>
        <end position="30"/>
    </location>
</feature>
<organism evidence="3 4">
    <name type="scientific">Rhodovibrio sodomensis</name>
    <dbReference type="NCBI Taxonomy" id="1088"/>
    <lineage>
        <taxon>Bacteria</taxon>
        <taxon>Pseudomonadati</taxon>
        <taxon>Pseudomonadota</taxon>
        <taxon>Alphaproteobacteria</taxon>
        <taxon>Rhodospirillales</taxon>
        <taxon>Rhodovibrionaceae</taxon>
        <taxon>Rhodovibrio</taxon>
    </lineage>
</organism>
<reference evidence="3 4" key="1">
    <citation type="journal article" date="2020" name="Microorganisms">
        <title>Osmotic Adaptation and Compatible Solute Biosynthesis of Phototrophic Bacteria as Revealed from Genome Analyses.</title>
        <authorList>
            <person name="Imhoff J.F."/>
            <person name="Rahn T."/>
            <person name="Kunzel S."/>
            <person name="Keller A."/>
            <person name="Neulinger S.C."/>
        </authorList>
    </citation>
    <scope>NUCLEOTIDE SEQUENCE [LARGE SCALE GENOMIC DNA]</scope>
    <source>
        <strain evidence="3 4">DSM 9895</strain>
    </source>
</reference>
<feature type="chain" id="PRO_5046856896" evidence="1">
    <location>
        <begin position="31"/>
        <end position="274"/>
    </location>
</feature>
<sequence>MRRRSRPQPLAAAAGGLAVLLLTAAGSAHAAEVRFLGHSALEIRAQERTILVDPYLSDNPVAPAAAKQPGAFEGLDLILLTHGHADHLGDTAALVRRTDAQVALNADLGRTLAALGIVPADRQVRFNFGGTVRPLGERIRITMVQAVHSSSVTVPGGDGAPAKVRGGGAAVGYIIETADGSSLYHAGDTSVFRGMSYVTEYYEPELAFIPAGGRETMGPDQAAHALMNYLNVRRAVPMHYRVTGQRDVPGRIRDRLGDYPVEVLTVEPGETVDF</sequence>
<dbReference type="Gene3D" id="3.60.15.10">
    <property type="entry name" value="Ribonuclease Z/Hydroxyacylglutathione hydrolase-like"/>
    <property type="match status" value="1"/>
</dbReference>
<evidence type="ECO:0000259" key="2">
    <source>
        <dbReference type="SMART" id="SM00849"/>
    </source>
</evidence>
<dbReference type="EMBL" id="NRRL01000015">
    <property type="protein sequence ID" value="MBK1668022.1"/>
    <property type="molecule type" value="Genomic_DNA"/>
</dbReference>
<protein>
    <submittedName>
        <fullName evidence="3">Metal-dependent hydrolase</fullName>
    </submittedName>
</protein>
<dbReference type="NCBIfam" id="NF001911">
    <property type="entry name" value="PRK00685.1"/>
    <property type="match status" value="1"/>
</dbReference>
<keyword evidence="3" id="KW-0378">Hydrolase</keyword>
<dbReference type="InterPro" id="IPR001279">
    <property type="entry name" value="Metallo-B-lactamas"/>
</dbReference>
<dbReference type="InterPro" id="IPR036866">
    <property type="entry name" value="RibonucZ/Hydroxyglut_hydro"/>
</dbReference>
<dbReference type="SUPFAM" id="SSF56281">
    <property type="entry name" value="Metallo-hydrolase/oxidoreductase"/>
    <property type="match status" value="1"/>
</dbReference>
<keyword evidence="1" id="KW-0732">Signal</keyword>
<dbReference type="Pfam" id="PF12706">
    <property type="entry name" value="Lactamase_B_2"/>
    <property type="match status" value="1"/>
</dbReference>
<dbReference type="InterPro" id="IPR050114">
    <property type="entry name" value="UPF0173_UPF0282_UlaG_hydrolase"/>
</dbReference>
<comment type="caution">
    <text evidence="3">The sequence shown here is derived from an EMBL/GenBank/DDBJ whole genome shotgun (WGS) entry which is preliminary data.</text>
</comment>
<evidence type="ECO:0000256" key="1">
    <source>
        <dbReference type="SAM" id="SignalP"/>
    </source>
</evidence>
<accession>A0ABS1DC33</accession>
<proteinExistence type="predicted"/>